<dbReference type="Proteomes" id="UP000805193">
    <property type="component" value="Unassembled WGS sequence"/>
</dbReference>
<protein>
    <submittedName>
        <fullName evidence="1">Uncharacterized protein</fullName>
    </submittedName>
</protein>
<accession>A0AC60QHL9</accession>
<sequence>MLRLGVYADTHHQSFAPSNIIHHVEMRAGESPEARTEAITMRRKGDLGNHSAFRCCFCCHVRTGTVILGIWHLILHVLALAILVSMLLRPELFEKLYGTSSSSPGQHFSGGFITHFRPSVYSHEFPDMSADARFGSIRDQDVHVALAITLCTGIITLLLLYGTIWGHPNYLMPFFCLQVFDFLLSALTVVGYFSYMPDVRRLVASSRDLPLQRELLRLDSQWLCTVVMLGFVACMMLKAYVMGIVWSCYKYLRLRQDTNLSDLESDSEALLPPDYETAMKMPPFLPVYPSPPYAPGPQST</sequence>
<reference evidence="1 2" key="1">
    <citation type="journal article" date="2020" name="Cell">
        <title>Large-Scale Comparative Analyses of Tick Genomes Elucidate Their Genetic Diversity and Vector Capacities.</title>
        <authorList>
            <consortium name="Tick Genome and Microbiome Consortium (TIGMIC)"/>
            <person name="Jia N."/>
            <person name="Wang J."/>
            <person name="Shi W."/>
            <person name="Du L."/>
            <person name="Sun Y."/>
            <person name="Zhan W."/>
            <person name="Jiang J.F."/>
            <person name="Wang Q."/>
            <person name="Zhang B."/>
            <person name="Ji P."/>
            <person name="Bell-Sakyi L."/>
            <person name="Cui X.M."/>
            <person name="Yuan T.T."/>
            <person name="Jiang B.G."/>
            <person name="Yang W.F."/>
            <person name="Lam T.T."/>
            <person name="Chang Q.C."/>
            <person name="Ding S.J."/>
            <person name="Wang X.J."/>
            <person name="Zhu J.G."/>
            <person name="Ruan X.D."/>
            <person name="Zhao L."/>
            <person name="Wei J.T."/>
            <person name="Ye R.Z."/>
            <person name="Que T.C."/>
            <person name="Du C.H."/>
            <person name="Zhou Y.H."/>
            <person name="Cheng J.X."/>
            <person name="Dai P.F."/>
            <person name="Guo W.B."/>
            <person name="Han X.H."/>
            <person name="Huang E.J."/>
            <person name="Li L.F."/>
            <person name="Wei W."/>
            <person name="Gao Y.C."/>
            <person name="Liu J.Z."/>
            <person name="Shao H.Z."/>
            <person name="Wang X."/>
            <person name="Wang C.C."/>
            <person name="Yang T.C."/>
            <person name="Huo Q.B."/>
            <person name="Li W."/>
            <person name="Chen H.Y."/>
            <person name="Chen S.E."/>
            <person name="Zhou L.G."/>
            <person name="Ni X.B."/>
            <person name="Tian J.H."/>
            <person name="Sheng Y."/>
            <person name="Liu T."/>
            <person name="Pan Y.S."/>
            <person name="Xia L.Y."/>
            <person name="Li J."/>
            <person name="Zhao F."/>
            <person name="Cao W.C."/>
        </authorList>
    </citation>
    <scope>NUCLEOTIDE SEQUENCE [LARGE SCALE GENOMIC DNA]</scope>
    <source>
        <strain evidence="1">Iper-2018</strain>
    </source>
</reference>
<evidence type="ECO:0000313" key="1">
    <source>
        <dbReference type="EMBL" id="KAG0433715.1"/>
    </source>
</evidence>
<organism evidence="1 2">
    <name type="scientific">Ixodes persulcatus</name>
    <name type="common">Taiga tick</name>
    <dbReference type="NCBI Taxonomy" id="34615"/>
    <lineage>
        <taxon>Eukaryota</taxon>
        <taxon>Metazoa</taxon>
        <taxon>Ecdysozoa</taxon>
        <taxon>Arthropoda</taxon>
        <taxon>Chelicerata</taxon>
        <taxon>Arachnida</taxon>
        <taxon>Acari</taxon>
        <taxon>Parasitiformes</taxon>
        <taxon>Ixodida</taxon>
        <taxon>Ixodoidea</taxon>
        <taxon>Ixodidae</taxon>
        <taxon>Ixodinae</taxon>
        <taxon>Ixodes</taxon>
    </lineage>
</organism>
<keyword evidence="2" id="KW-1185">Reference proteome</keyword>
<evidence type="ECO:0000313" key="2">
    <source>
        <dbReference type="Proteomes" id="UP000805193"/>
    </source>
</evidence>
<comment type="caution">
    <text evidence="1">The sequence shown here is derived from an EMBL/GenBank/DDBJ whole genome shotgun (WGS) entry which is preliminary data.</text>
</comment>
<name>A0AC60QHL9_IXOPE</name>
<dbReference type="EMBL" id="JABSTQ010009035">
    <property type="protein sequence ID" value="KAG0433715.1"/>
    <property type="molecule type" value="Genomic_DNA"/>
</dbReference>
<proteinExistence type="predicted"/>
<gene>
    <name evidence="1" type="ORF">HPB47_019661</name>
</gene>